<keyword evidence="2" id="KW-1185">Reference proteome</keyword>
<reference evidence="1 2" key="1">
    <citation type="submission" date="2024-09" db="EMBL/GenBank/DDBJ databases">
        <authorList>
            <person name="Sun Q."/>
            <person name="Mori K."/>
        </authorList>
    </citation>
    <scope>NUCLEOTIDE SEQUENCE [LARGE SCALE GENOMIC DNA]</scope>
    <source>
        <strain evidence="1 2">JCM 13852</strain>
    </source>
</reference>
<evidence type="ECO:0000313" key="1">
    <source>
        <dbReference type="EMBL" id="MFB9687691.1"/>
    </source>
</evidence>
<name>A0ABV5UB65_9PSEU</name>
<sequence length="434" mass="48326">MPAPDFSHLLSTMSRKQIRSIVESGQTPQIALWSGAVSSGKTIASLLAFLIALADAPTRGLIVISGKTKETIERNLIEPLQSVELFGALAKHVHHTRGAGTATILGRTVHIVGANDSLAEGKIRGATIALAYADEATLLPRGFWMMLLSRLRVPGAKLLATTNPDGPAHWLRRDFILRAAEVGLRSWHFTLDDNPSLDPVYVELLKKQYVGLWYRRFILGEWCLAEGAVYDMWDPARHVVKELPQIDRWLSAGIDYGTTNPFAALILGLGHPEQDGTRRLYLTHEWRWDSKHQRRALTDVEYSEKFRTWLGELPHPHFPAAKGIWPEWTVVDPSAASFVQQLHRDGLTPTLARNEVLDGIRTVSSLLARDLLRVHESCEGWISEVGGYSWDPDKAEKGEDAPIKAADHSLDGGRYGIHTTEALWRPYVQEGQAA</sequence>
<protein>
    <submittedName>
        <fullName evidence="1">PBSX family phage terminase large subunit</fullName>
    </submittedName>
</protein>
<dbReference type="RefSeq" id="WP_378198473.1">
    <property type="nucleotide sequence ID" value="NZ_JBHMBK010000021.1"/>
</dbReference>
<evidence type="ECO:0000313" key="2">
    <source>
        <dbReference type="Proteomes" id="UP001589535"/>
    </source>
</evidence>
<organism evidence="1 2">
    <name type="scientific">Amycolatopsis plumensis</name>
    <dbReference type="NCBI Taxonomy" id="236508"/>
    <lineage>
        <taxon>Bacteria</taxon>
        <taxon>Bacillati</taxon>
        <taxon>Actinomycetota</taxon>
        <taxon>Actinomycetes</taxon>
        <taxon>Pseudonocardiales</taxon>
        <taxon>Pseudonocardiaceae</taxon>
        <taxon>Amycolatopsis</taxon>
    </lineage>
</organism>
<dbReference type="Pfam" id="PF03237">
    <property type="entry name" value="Terminase_6N"/>
    <property type="match status" value="1"/>
</dbReference>
<dbReference type="Gene3D" id="3.40.50.300">
    <property type="entry name" value="P-loop containing nucleotide triphosphate hydrolases"/>
    <property type="match status" value="1"/>
</dbReference>
<dbReference type="Proteomes" id="UP001589535">
    <property type="component" value="Unassembled WGS sequence"/>
</dbReference>
<proteinExistence type="predicted"/>
<gene>
    <name evidence="1" type="ORF">ACFFTO_26225</name>
</gene>
<dbReference type="InterPro" id="IPR027417">
    <property type="entry name" value="P-loop_NTPase"/>
</dbReference>
<dbReference type="Gene3D" id="3.30.420.280">
    <property type="match status" value="1"/>
</dbReference>
<dbReference type="EMBL" id="JBHMBK010000021">
    <property type="protein sequence ID" value="MFB9687691.1"/>
    <property type="molecule type" value="Genomic_DNA"/>
</dbReference>
<accession>A0ABV5UB65</accession>
<comment type="caution">
    <text evidence="1">The sequence shown here is derived from an EMBL/GenBank/DDBJ whole genome shotgun (WGS) entry which is preliminary data.</text>
</comment>